<dbReference type="HOGENOM" id="CLU_2796209_0_0_1"/>
<name>G0NI24_CAEBE</name>
<dbReference type="Proteomes" id="UP000008068">
    <property type="component" value="Unassembled WGS sequence"/>
</dbReference>
<evidence type="ECO:0000313" key="1">
    <source>
        <dbReference type="EMBL" id="EGT31606.1"/>
    </source>
</evidence>
<proteinExistence type="predicted"/>
<sequence>MEPYILAKYFASANQNLTSCNDKLTSALLDMVSPLGVEFRFISPSLLSYLFVHSDEQFYNRRTKLSFR</sequence>
<protein>
    <submittedName>
        <fullName evidence="1">Uncharacterized protein</fullName>
    </submittedName>
</protein>
<dbReference type="InParanoid" id="G0NI24"/>
<dbReference type="EMBL" id="GL379887">
    <property type="protein sequence ID" value="EGT31606.1"/>
    <property type="molecule type" value="Genomic_DNA"/>
</dbReference>
<reference evidence="2" key="1">
    <citation type="submission" date="2011-07" db="EMBL/GenBank/DDBJ databases">
        <authorList>
            <consortium name="Caenorhabditis brenneri Sequencing and Analysis Consortium"/>
            <person name="Wilson R.K."/>
        </authorList>
    </citation>
    <scope>NUCLEOTIDE SEQUENCE [LARGE SCALE GENOMIC DNA]</scope>
    <source>
        <strain evidence="2">PB2801</strain>
    </source>
</reference>
<dbReference type="AlphaFoldDB" id="G0NI24"/>
<organism evidence="2">
    <name type="scientific">Caenorhabditis brenneri</name>
    <name type="common">Nematode worm</name>
    <dbReference type="NCBI Taxonomy" id="135651"/>
    <lineage>
        <taxon>Eukaryota</taxon>
        <taxon>Metazoa</taxon>
        <taxon>Ecdysozoa</taxon>
        <taxon>Nematoda</taxon>
        <taxon>Chromadorea</taxon>
        <taxon>Rhabditida</taxon>
        <taxon>Rhabditina</taxon>
        <taxon>Rhabditomorpha</taxon>
        <taxon>Rhabditoidea</taxon>
        <taxon>Rhabditidae</taxon>
        <taxon>Peloderinae</taxon>
        <taxon>Caenorhabditis</taxon>
    </lineage>
</organism>
<keyword evidence="2" id="KW-1185">Reference proteome</keyword>
<gene>
    <name evidence="1" type="ORF">CAEBREN_00208</name>
</gene>
<evidence type="ECO:0000313" key="2">
    <source>
        <dbReference type="Proteomes" id="UP000008068"/>
    </source>
</evidence>
<accession>G0NI24</accession>